<accession>A0ABX2NCA6</accession>
<evidence type="ECO:0000256" key="7">
    <source>
        <dbReference type="ARBA" id="ARBA00022989"/>
    </source>
</evidence>
<keyword evidence="6 9" id="KW-0812">Transmembrane</keyword>
<proteinExistence type="inferred from homology"/>
<dbReference type="RefSeq" id="WP_176270144.1">
    <property type="nucleotide sequence ID" value="NZ_JABVBA010000012.1"/>
</dbReference>
<evidence type="ECO:0000256" key="2">
    <source>
        <dbReference type="ARBA" id="ARBA00007069"/>
    </source>
</evidence>
<evidence type="ECO:0000256" key="4">
    <source>
        <dbReference type="ARBA" id="ARBA00022475"/>
    </source>
</evidence>
<keyword evidence="5 10" id="KW-0500">Molybdenum</keyword>
<dbReference type="InterPro" id="IPR000515">
    <property type="entry name" value="MetI-like"/>
</dbReference>
<evidence type="ECO:0000256" key="3">
    <source>
        <dbReference type="ARBA" id="ARBA00022448"/>
    </source>
</evidence>
<evidence type="ECO:0000256" key="10">
    <source>
        <dbReference type="RuleBase" id="RU365097"/>
    </source>
</evidence>
<keyword evidence="4 10" id="KW-1003">Cell membrane</keyword>
<comment type="caution">
    <text evidence="12">The sequence shown here is derived from an EMBL/GenBank/DDBJ whole genome shotgun (WGS) entry which is preliminary data.</text>
</comment>
<evidence type="ECO:0000256" key="9">
    <source>
        <dbReference type="RuleBase" id="RU363032"/>
    </source>
</evidence>
<protein>
    <recommendedName>
        <fullName evidence="10">Molybdenum transport system permease</fullName>
    </recommendedName>
</protein>
<dbReference type="NCBIfam" id="TIGR02141">
    <property type="entry name" value="modB_ABC"/>
    <property type="match status" value="1"/>
</dbReference>
<comment type="similarity">
    <text evidence="2 10">Belongs to the binding-protein-dependent transport system permease family. CysTW subfamily.</text>
</comment>
<keyword evidence="8 9" id="KW-0472">Membrane</keyword>
<feature type="domain" description="ABC transmembrane type-1" evidence="11">
    <location>
        <begin position="6"/>
        <end position="214"/>
    </location>
</feature>
<gene>
    <name evidence="12" type="primary">modB</name>
    <name evidence="12" type="ORF">HV819_10225</name>
</gene>
<dbReference type="Gene3D" id="1.10.3720.10">
    <property type="entry name" value="MetI-like"/>
    <property type="match status" value="1"/>
</dbReference>
<evidence type="ECO:0000256" key="1">
    <source>
        <dbReference type="ARBA" id="ARBA00004651"/>
    </source>
</evidence>
<sequence length="226" mass="25163">MDLFPLYNSVRIALISSVIIFFLGIFAAYYIRKLPAKVKGVIDVILTLPLVLPPTVVGFFLIKILGPNSSLGSTAIDYFNLPLIMNWYSAIFATVIVTFPLMYRTTRGAFEAYNENLSFAAQTLGKSNTWIFRKIILPNCKKGVMAGLVLSFARALGEYGATSMVSGYTPGKTATISTSVYQYWRIGQDELAYKWVLINVLISFVVLVAINFLEDKTPEKKEMSHA</sequence>
<dbReference type="PANTHER" id="PTHR30183">
    <property type="entry name" value="MOLYBDENUM TRANSPORT SYSTEM PERMEASE PROTEIN MODB"/>
    <property type="match status" value="1"/>
</dbReference>
<comment type="subcellular location">
    <subcellularLocation>
        <location evidence="1 9">Cell membrane</location>
        <topology evidence="1 9">Multi-pass membrane protein</topology>
    </subcellularLocation>
</comment>
<dbReference type="PROSITE" id="PS50928">
    <property type="entry name" value="ABC_TM1"/>
    <property type="match status" value="1"/>
</dbReference>
<comment type="function">
    <text evidence="10">Part of the binding-protein-dependent transport system for molybdenum; probably responsible for the translocation of the substrate across the membrane.</text>
</comment>
<dbReference type="EMBL" id="JABVBA010000012">
    <property type="protein sequence ID" value="NVF12332.1"/>
    <property type="molecule type" value="Genomic_DNA"/>
</dbReference>
<dbReference type="PANTHER" id="PTHR30183:SF3">
    <property type="entry name" value="MOLYBDENUM TRANSPORT SYSTEM PERMEASE PROTEIN MODB"/>
    <property type="match status" value="1"/>
</dbReference>
<evidence type="ECO:0000313" key="13">
    <source>
        <dbReference type="Proteomes" id="UP000540919"/>
    </source>
</evidence>
<dbReference type="CDD" id="cd06261">
    <property type="entry name" value="TM_PBP2"/>
    <property type="match status" value="1"/>
</dbReference>
<evidence type="ECO:0000256" key="5">
    <source>
        <dbReference type="ARBA" id="ARBA00022505"/>
    </source>
</evidence>
<feature type="transmembrane region" description="Helical" evidence="9">
    <location>
        <begin position="44"/>
        <end position="65"/>
    </location>
</feature>
<organism evidence="12 13">
    <name type="scientific">Anaerococcus faecalis</name>
    <dbReference type="NCBI Taxonomy" id="2742993"/>
    <lineage>
        <taxon>Bacteria</taxon>
        <taxon>Bacillati</taxon>
        <taxon>Bacillota</taxon>
        <taxon>Tissierellia</taxon>
        <taxon>Tissierellales</taxon>
        <taxon>Peptoniphilaceae</taxon>
        <taxon>Anaerococcus</taxon>
    </lineage>
</organism>
<evidence type="ECO:0000259" key="11">
    <source>
        <dbReference type="PROSITE" id="PS50928"/>
    </source>
</evidence>
<feature type="transmembrane region" description="Helical" evidence="9">
    <location>
        <begin position="85"/>
        <end position="103"/>
    </location>
</feature>
<dbReference type="InterPro" id="IPR035906">
    <property type="entry name" value="MetI-like_sf"/>
</dbReference>
<dbReference type="InterPro" id="IPR011867">
    <property type="entry name" value="ModB_ABC"/>
</dbReference>
<keyword evidence="7 9" id="KW-1133">Transmembrane helix</keyword>
<evidence type="ECO:0000256" key="6">
    <source>
        <dbReference type="ARBA" id="ARBA00022692"/>
    </source>
</evidence>
<name>A0ABX2NCA6_9FIRM</name>
<feature type="transmembrane region" description="Helical" evidence="9">
    <location>
        <begin position="12"/>
        <end position="32"/>
    </location>
</feature>
<keyword evidence="13" id="KW-1185">Reference proteome</keyword>
<comment type="caution">
    <text evidence="10">Lacks conserved residue(s) required for the propagation of feature annotation.</text>
</comment>
<dbReference type="Proteomes" id="UP000540919">
    <property type="component" value="Unassembled WGS sequence"/>
</dbReference>
<evidence type="ECO:0000313" key="12">
    <source>
        <dbReference type="EMBL" id="NVF12332.1"/>
    </source>
</evidence>
<feature type="transmembrane region" description="Helical" evidence="9">
    <location>
        <begin position="191"/>
        <end position="213"/>
    </location>
</feature>
<dbReference type="Pfam" id="PF00528">
    <property type="entry name" value="BPD_transp_1"/>
    <property type="match status" value="1"/>
</dbReference>
<evidence type="ECO:0000256" key="8">
    <source>
        <dbReference type="ARBA" id="ARBA00023136"/>
    </source>
</evidence>
<dbReference type="SUPFAM" id="SSF161098">
    <property type="entry name" value="MetI-like"/>
    <property type="match status" value="1"/>
</dbReference>
<reference evidence="12 13" key="1">
    <citation type="submission" date="2020-06" db="EMBL/GenBank/DDBJ databases">
        <title>Anaerococcus sp. nov., isolated form swine feces.</title>
        <authorList>
            <person name="Yu S."/>
        </authorList>
    </citation>
    <scope>NUCLEOTIDE SEQUENCE [LARGE SCALE GENOMIC DNA]</scope>
    <source>
        <strain evidence="12 13">AGMB00486</strain>
    </source>
</reference>
<keyword evidence="3 9" id="KW-0813">Transport</keyword>